<feature type="transmembrane region" description="Helical" evidence="1">
    <location>
        <begin position="150"/>
        <end position="167"/>
    </location>
</feature>
<keyword evidence="4" id="KW-1185">Reference proteome</keyword>
<sequence length="185" mass="21249">MFDFAVPLIGFVVIWALFRGIVYIWKRTFSIKHEIIHGLFAFSLAFIYSVTIFPFPFYAYPHLQGETYVGINLIPFASIRQSLHHFYWLVPVRNIGGNIALFIPFGFFASCYSSTLRPKTIVIVGFLLSLCIEIVQLFFVPFRSFDIDDILLNTFGTAIGVLLFRLLDQLMAKPLRAKQSNYSSK</sequence>
<evidence type="ECO:0000313" key="4">
    <source>
        <dbReference type="Proteomes" id="UP000023561"/>
    </source>
</evidence>
<feature type="transmembrane region" description="Helical" evidence="1">
    <location>
        <begin position="37"/>
        <end position="59"/>
    </location>
</feature>
<dbReference type="PANTHER" id="PTHR36834:SF1">
    <property type="entry name" value="INTEGRAL MEMBRANE PROTEIN"/>
    <property type="match status" value="1"/>
</dbReference>
<gene>
    <name evidence="3" type="ORF">GCA01S_034_00460</name>
</gene>
<dbReference type="PANTHER" id="PTHR36834">
    <property type="entry name" value="MEMBRANE PROTEIN-RELATED"/>
    <property type="match status" value="1"/>
</dbReference>
<dbReference type="InterPro" id="IPR006976">
    <property type="entry name" value="VanZ-like"/>
</dbReference>
<dbReference type="Proteomes" id="UP000023561">
    <property type="component" value="Unassembled WGS sequence"/>
</dbReference>
<evidence type="ECO:0000313" key="3">
    <source>
        <dbReference type="EMBL" id="GAJ40270.1"/>
    </source>
</evidence>
<feature type="transmembrane region" description="Helical" evidence="1">
    <location>
        <begin position="6"/>
        <end position="25"/>
    </location>
</feature>
<organism evidence="3 4">
    <name type="scientific">Parageobacillus caldoxylosilyticus NBRC 107762</name>
    <dbReference type="NCBI Taxonomy" id="1220594"/>
    <lineage>
        <taxon>Bacteria</taxon>
        <taxon>Bacillati</taxon>
        <taxon>Bacillota</taxon>
        <taxon>Bacilli</taxon>
        <taxon>Bacillales</taxon>
        <taxon>Anoxybacillaceae</taxon>
        <taxon>Saccharococcus</taxon>
    </lineage>
</organism>
<dbReference type="AlphaFoldDB" id="A0A023DG72"/>
<evidence type="ECO:0000256" key="1">
    <source>
        <dbReference type="SAM" id="Phobius"/>
    </source>
</evidence>
<dbReference type="RefSeq" id="WP_042409901.1">
    <property type="nucleotide sequence ID" value="NZ_BAWO01000034.1"/>
</dbReference>
<name>A0A023DG72_9BACL</name>
<dbReference type="InterPro" id="IPR053150">
    <property type="entry name" value="Teicoplanin_resist-assoc"/>
</dbReference>
<feature type="domain" description="VanZ-like" evidence="2">
    <location>
        <begin position="40"/>
        <end position="167"/>
    </location>
</feature>
<protein>
    <recommendedName>
        <fullName evidence="2">VanZ-like domain-containing protein</fullName>
    </recommendedName>
</protein>
<feature type="transmembrane region" description="Helical" evidence="1">
    <location>
        <begin position="121"/>
        <end position="144"/>
    </location>
</feature>
<evidence type="ECO:0000259" key="2">
    <source>
        <dbReference type="Pfam" id="PF04892"/>
    </source>
</evidence>
<dbReference type="OrthoDB" id="4822551at2"/>
<comment type="caution">
    <text evidence="3">The sequence shown here is derived from an EMBL/GenBank/DDBJ whole genome shotgun (WGS) entry which is preliminary data.</text>
</comment>
<keyword evidence="1" id="KW-0472">Membrane</keyword>
<keyword evidence="1" id="KW-0812">Transmembrane</keyword>
<dbReference type="EMBL" id="BAWO01000034">
    <property type="protein sequence ID" value="GAJ40270.1"/>
    <property type="molecule type" value="Genomic_DNA"/>
</dbReference>
<keyword evidence="1" id="KW-1133">Transmembrane helix</keyword>
<proteinExistence type="predicted"/>
<feature type="transmembrane region" description="Helical" evidence="1">
    <location>
        <begin position="86"/>
        <end position="109"/>
    </location>
</feature>
<accession>A0A023DG72</accession>
<reference evidence="3 4" key="1">
    <citation type="submission" date="2014-04" db="EMBL/GenBank/DDBJ databases">
        <title>Whole genome shotgun sequence of Geobacillus caldoxylosilyticus NBRC 107762.</title>
        <authorList>
            <person name="Hosoyama A."/>
            <person name="Hosoyama Y."/>
            <person name="Katano-Makiyama Y."/>
            <person name="Tsuchikane K."/>
            <person name="Ohji S."/>
            <person name="Ichikawa N."/>
            <person name="Yamazoe A."/>
            <person name="Fujita N."/>
        </authorList>
    </citation>
    <scope>NUCLEOTIDE SEQUENCE [LARGE SCALE GENOMIC DNA]</scope>
    <source>
        <strain evidence="3 4">NBRC 107762</strain>
    </source>
</reference>
<dbReference type="Pfam" id="PF04892">
    <property type="entry name" value="VanZ"/>
    <property type="match status" value="1"/>
</dbReference>